<sequence>MRPGVRFRMPGMYVRPFHDRHGRGLRGPLTPTAVPSYRTRAEHFDRAVLHAYAPLVARFPEQLAHVDLAVDTIPRMNLRADMPLFSDEIVADGPVPLGRILPAGVDSQGRPTRTRFVVFRMPIEQRCETAWERKDLLSLVVTALVASYLNVDPRTIKPDFEL</sequence>
<evidence type="ECO:0000313" key="1">
    <source>
        <dbReference type="EMBL" id="PFG27102.1"/>
    </source>
</evidence>
<protein>
    <recommendedName>
        <fullName evidence="3">Zinicin-like metallopeptidase</fullName>
    </recommendedName>
</protein>
<evidence type="ECO:0008006" key="3">
    <source>
        <dbReference type="Google" id="ProtNLM"/>
    </source>
</evidence>
<reference evidence="1 2" key="1">
    <citation type="submission" date="2017-10" db="EMBL/GenBank/DDBJ databases">
        <title>Sequencing the genomes of 1000 actinobacteria strains.</title>
        <authorList>
            <person name="Klenk H.-P."/>
        </authorList>
    </citation>
    <scope>NUCLEOTIDE SEQUENCE [LARGE SCALE GENOMIC DNA]</scope>
    <source>
        <strain evidence="1 2">DSM 20688</strain>
    </source>
</reference>
<dbReference type="STRING" id="1724.GCA_001044175_00259"/>
<dbReference type="SUPFAM" id="SSF55486">
    <property type="entry name" value="Metalloproteases ('zincins'), catalytic domain"/>
    <property type="match status" value="1"/>
</dbReference>
<accession>A0A2A9DMB1</accession>
<proteinExistence type="predicted"/>
<dbReference type="AlphaFoldDB" id="A0A2A9DMB1"/>
<dbReference type="Gene3D" id="3.30.2010.20">
    <property type="match status" value="1"/>
</dbReference>
<evidence type="ECO:0000313" key="2">
    <source>
        <dbReference type="Proteomes" id="UP000221653"/>
    </source>
</evidence>
<organism evidence="1 2">
    <name type="scientific">Corynebacterium renale</name>
    <dbReference type="NCBI Taxonomy" id="1724"/>
    <lineage>
        <taxon>Bacteria</taxon>
        <taxon>Bacillati</taxon>
        <taxon>Actinomycetota</taxon>
        <taxon>Actinomycetes</taxon>
        <taxon>Mycobacteriales</taxon>
        <taxon>Corynebacteriaceae</taxon>
        <taxon>Corynebacterium</taxon>
    </lineage>
</organism>
<dbReference type="Proteomes" id="UP000221653">
    <property type="component" value="Unassembled WGS sequence"/>
</dbReference>
<gene>
    <name evidence="1" type="ORF">ATK06_0150</name>
</gene>
<name>A0A2A9DMB1_9CORY</name>
<dbReference type="CDD" id="cd12954">
    <property type="entry name" value="MMP_TTHA0227_like_1"/>
    <property type="match status" value="1"/>
</dbReference>
<dbReference type="InterPro" id="IPR038555">
    <property type="entry name" value="Zincin_1_sf"/>
</dbReference>
<dbReference type="EMBL" id="PDJF01000001">
    <property type="protein sequence ID" value="PFG27102.1"/>
    <property type="molecule type" value="Genomic_DNA"/>
</dbReference>
<keyword evidence="2" id="KW-1185">Reference proteome</keyword>
<comment type="caution">
    <text evidence="1">The sequence shown here is derived from an EMBL/GenBank/DDBJ whole genome shotgun (WGS) entry which is preliminary data.</text>
</comment>